<comment type="function">
    <text evidence="8 10">Specifically methylates the N3 position of the uracil ring of uridine 1498 (m3U1498) in 16S rRNA. Acts on the fully assembled 30S ribosomal subunit.</text>
</comment>
<dbReference type="InterPro" id="IPR029026">
    <property type="entry name" value="tRNA_m1G_MTases_N"/>
</dbReference>
<dbReference type="InterPro" id="IPR046886">
    <property type="entry name" value="RsmE_MTase_dom"/>
</dbReference>
<evidence type="ECO:0000313" key="14">
    <source>
        <dbReference type="EMBL" id="AFM26508.1"/>
    </source>
</evidence>
<dbReference type="PANTHER" id="PTHR30027">
    <property type="entry name" value="RIBOSOMAL RNA SMALL SUBUNIT METHYLTRANSFERASE E"/>
    <property type="match status" value="1"/>
</dbReference>
<dbReference type="InterPro" id="IPR029028">
    <property type="entry name" value="Alpha/beta_knot_MTases"/>
</dbReference>
<dbReference type="PANTHER" id="PTHR30027:SF3">
    <property type="entry name" value="16S RRNA (URACIL(1498)-N(3))-METHYLTRANSFERASE"/>
    <property type="match status" value="1"/>
</dbReference>
<keyword evidence="15" id="KW-1185">Reference proteome</keyword>
<proteinExistence type="inferred from homology"/>
<dbReference type="eggNOG" id="COG1385">
    <property type="taxonomic scope" value="Bacteria"/>
</dbReference>
<dbReference type="OrthoDB" id="9815641at2"/>
<dbReference type="PATRIC" id="fig|706587.4.peg.4387"/>
<dbReference type="GO" id="GO:0005737">
    <property type="term" value="C:cytoplasm"/>
    <property type="evidence" value="ECO:0007669"/>
    <property type="project" value="UniProtKB-SubCell"/>
</dbReference>
<dbReference type="HOGENOM" id="CLU_067442_5_0_7"/>
<evidence type="ECO:0000256" key="7">
    <source>
        <dbReference type="ARBA" id="ARBA00022691"/>
    </source>
</evidence>
<evidence type="ECO:0000256" key="2">
    <source>
        <dbReference type="ARBA" id="ARBA00005528"/>
    </source>
</evidence>
<protein>
    <recommendedName>
        <fullName evidence="10">Ribosomal RNA small subunit methyltransferase E</fullName>
        <ecNumber evidence="10">2.1.1.193</ecNumber>
    </recommendedName>
</protein>
<dbReference type="GO" id="GO:0070042">
    <property type="term" value="F:rRNA (uridine-N3-)-methyltransferase activity"/>
    <property type="evidence" value="ECO:0007669"/>
    <property type="project" value="TreeGrafter"/>
</dbReference>
<dbReference type="SUPFAM" id="SSF75217">
    <property type="entry name" value="alpha/beta knot"/>
    <property type="match status" value="1"/>
</dbReference>
<dbReference type="GO" id="GO:0070475">
    <property type="term" value="P:rRNA base methylation"/>
    <property type="evidence" value="ECO:0007669"/>
    <property type="project" value="TreeGrafter"/>
</dbReference>
<dbReference type="InterPro" id="IPR006700">
    <property type="entry name" value="RsmE"/>
</dbReference>
<evidence type="ECO:0000256" key="11">
    <source>
        <dbReference type="SAM" id="MobiDB-lite"/>
    </source>
</evidence>
<evidence type="ECO:0000256" key="8">
    <source>
        <dbReference type="ARBA" id="ARBA00025699"/>
    </source>
</evidence>
<dbReference type="KEGG" id="dti:Desti_3866"/>
<dbReference type="Pfam" id="PF20260">
    <property type="entry name" value="PUA_4"/>
    <property type="match status" value="1"/>
</dbReference>
<evidence type="ECO:0000256" key="9">
    <source>
        <dbReference type="ARBA" id="ARBA00047944"/>
    </source>
</evidence>
<keyword evidence="4 10" id="KW-0698">rRNA processing</keyword>
<feature type="region of interest" description="Disordered" evidence="11">
    <location>
        <begin position="120"/>
        <end position="139"/>
    </location>
</feature>
<evidence type="ECO:0000256" key="3">
    <source>
        <dbReference type="ARBA" id="ARBA00022490"/>
    </source>
</evidence>
<dbReference type="STRING" id="706587.Desti_3866"/>
<sequence>MKIIRVFVSPNEIGGSIVSFSEKNSKYLKNVLRMKTGDEVKVFDGTREYAVRLTTLHRNSVSGIICDTQCVECDRPDITLAFGCIRPGPMQEILRHCTELGVSRFVPLLTAHCSRKPSEKKERWESTVSGASAQSGRSTAPAVTEPVLLKIFLDSLQGNDTRLLLSTSADAAPFWSIMDDPLERITLLTGPEGGFQPMEEDLATQKGFRSVSLGSGILRAETAAIVAVGAVVLRREFMRKSCGPIVS</sequence>
<feature type="domain" description="Ribosomal RNA small subunit methyltransferase E PUA-like" evidence="13">
    <location>
        <begin position="22"/>
        <end position="66"/>
    </location>
</feature>
<reference evidence="15" key="1">
    <citation type="submission" date="2012-06" db="EMBL/GenBank/DDBJ databases">
        <title>Complete sequence of chromosome of Desulfomonile tiedjei DSM 6799.</title>
        <authorList>
            <person name="Lucas S."/>
            <person name="Copeland A."/>
            <person name="Lapidus A."/>
            <person name="Glavina del Rio T."/>
            <person name="Dalin E."/>
            <person name="Tice H."/>
            <person name="Bruce D."/>
            <person name="Goodwin L."/>
            <person name="Pitluck S."/>
            <person name="Peters L."/>
            <person name="Ovchinnikova G."/>
            <person name="Zeytun A."/>
            <person name="Lu M."/>
            <person name="Kyrpides N."/>
            <person name="Mavromatis K."/>
            <person name="Ivanova N."/>
            <person name="Brettin T."/>
            <person name="Detter J.C."/>
            <person name="Han C."/>
            <person name="Larimer F."/>
            <person name="Land M."/>
            <person name="Hauser L."/>
            <person name="Markowitz V."/>
            <person name="Cheng J.-F."/>
            <person name="Hugenholtz P."/>
            <person name="Woyke T."/>
            <person name="Wu D."/>
            <person name="Spring S."/>
            <person name="Schroeder M."/>
            <person name="Brambilla E."/>
            <person name="Klenk H.-P."/>
            <person name="Eisen J.A."/>
        </authorList>
    </citation>
    <scope>NUCLEOTIDE SEQUENCE [LARGE SCALE GENOMIC DNA]</scope>
    <source>
        <strain evidence="15">ATCC 49306 / DSM 6799 / DCB-1</strain>
    </source>
</reference>
<comment type="subcellular location">
    <subcellularLocation>
        <location evidence="1 10">Cytoplasm</location>
    </subcellularLocation>
</comment>
<name>I4CAB7_DESTA</name>
<evidence type="ECO:0000259" key="13">
    <source>
        <dbReference type="Pfam" id="PF20260"/>
    </source>
</evidence>
<evidence type="ECO:0000259" key="12">
    <source>
        <dbReference type="Pfam" id="PF04452"/>
    </source>
</evidence>
<accession>I4CAB7</accession>
<evidence type="ECO:0000313" key="15">
    <source>
        <dbReference type="Proteomes" id="UP000006055"/>
    </source>
</evidence>
<dbReference type="CDD" id="cd18084">
    <property type="entry name" value="RsmE-like"/>
    <property type="match status" value="1"/>
</dbReference>
<keyword evidence="5 10" id="KW-0489">Methyltransferase</keyword>
<dbReference type="Gene3D" id="3.40.1280.10">
    <property type="match status" value="1"/>
</dbReference>
<dbReference type="NCBIfam" id="TIGR00046">
    <property type="entry name" value="RsmE family RNA methyltransferase"/>
    <property type="match status" value="1"/>
</dbReference>
<keyword evidence="6 10" id="KW-0808">Transferase</keyword>
<dbReference type="InterPro" id="IPR015947">
    <property type="entry name" value="PUA-like_sf"/>
</dbReference>
<organism evidence="14 15">
    <name type="scientific">Desulfomonile tiedjei (strain ATCC 49306 / DSM 6799 / DCB-1)</name>
    <dbReference type="NCBI Taxonomy" id="706587"/>
    <lineage>
        <taxon>Bacteria</taxon>
        <taxon>Pseudomonadati</taxon>
        <taxon>Thermodesulfobacteriota</taxon>
        <taxon>Desulfomonilia</taxon>
        <taxon>Desulfomonilales</taxon>
        <taxon>Desulfomonilaceae</taxon>
        <taxon>Desulfomonile</taxon>
    </lineage>
</organism>
<dbReference type="SUPFAM" id="SSF88697">
    <property type="entry name" value="PUA domain-like"/>
    <property type="match status" value="1"/>
</dbReference>
<dbReference type="EMBL" id="CP003360">
    <property type="protein sequence ID" value="AFM26508.1"/>
    <property type="molecule type" value="Genomic_DNA"/>
</dbReference>
<dbReference type="AlphaFoldDB" id="I4CAB7"/>
<feature type="compositionally biased region" description="Polar residues" evidence="11">
    <location>
        <begin position="126"/>
        <end position="138"/>
    </location>
</feature>
<comment type="similarity">
    <text evidence="2 10">Belongs to the RNA methyltransferase RsmE family.</text>
</comment>
<dbReference type="PIRSF" id="PIRSF015601">
    <property type="entry name" value="MTase_slr0722"/>
    <property type="match status" value="1"/>
</dbReference>
<dbReference type="Proteomes" id="UP000006055">
    <property type="component" value="Chromosome"/>
</dbReference>
<dbReference type="EC" id="2.1.1.193" evidence="10"/>
<feature type="domain" description="Ribosomal RNA small subunit methyltransferase E methyltransferase" evidence="12">
    <location>
        <begin position="76"/>
        <end position="231"/>
    </location>
</feature>
<dbReference type="Pfam" id="PF04452">
    <property type="entry name" value="Methyltrans_RNA"/>
    <property type="match status" value="1"/>
</dbReference>
<evidence type="ECO:0000256" key="1">
    <source>
        <dbReference type="ARBA" id="ARBA00004496"/>
    </source>
</evidence>
<evidence type="ECO:0000256" key="5">
    <source>
        <dbReference type="ARBA" id="ARBA00022603"/>
    </source>
</evidence>
<dbReference type="InterPro" id="IPR046887">
    <property type="entry name" value="RsmE_PUA-like"/>
</dbReference>
<keyword evidence="7 10" id="KW-0949">S-adenosyl-L-methionine</keyword>
<comment type="catalytic activity">
    <reaction evidence="9 10">
        <text>uridine(1498) in 16S rRNA + S-adenosyl-L-methionine = N(3)-methyluridine(1498) in 16S rRNA + S-adenosyl-L-homocysteine + H(+)</text>
        <dbReference type="Rhea" id="RHEA:42920"/>
        <dbReference type="Rhea" id="RHEA-COMP:10283"/>
        <dbReference type="Rhea" id="RHEA-COMP:10284"/>
        <dbReference type="ChEBI" id="CHEBI:15378"/>
        <dbReference type="ChEBI" id="CHEBI:57856"/>
        <dbReference type="ChEBI" id="CHEBI:59789"/>
        <dbReference type="ChEBI" id="CHEBI:65315"/>
        <dbReference type="ChEBI" id="CHEBI:74502"/>
        <dbReference type="EC" id="2.1.1.193"/>
    </reaction>
</comment>
<evidence type="ECO:0000256" key="10">
    <source>
        <dbReference type="PIRNR" id="PIRNR015601"/>
    </source>
</evidence>
<keyword evidence="3 10" id="KW-0963">Cytoplasm</keyword>
<gene>
    <name evidence="14" type="ordered locus">Desti_3866</name>
</gene>
<dbReference type="RefSeq" id="WP_014811634.1">
    <property type="nucleotide sequence ID" value="NC_018025.1"/>
</dbReference>
<evidence type="ECO:0000256" key="4">
    <source>
        <dbReference type="ARBA" id="ARBA00022552"/>
    </source>
</evidence>
<evidence type="ECO:0000256" key="6">
    <source>
        <dbReference type="ARBA" id="ARBA00022679"/>
    </source>
</evidence>